<evidence type="ECO:0000259" key="2">
    <source>
        <dbReference type="PROSITE" id="PS50966"/>
    </source>
</evidence>
<organism evidence="3 4">
    <name type="scientific">Paenibacillus sedimenti</name>
    <dbReference type="NCBI Taxonomy" id="2770274"/>
    <lineage>
        <taxon>Bacteria</taxon>
        <taxon>Bacillati</taxon>
        <taxon>Bacillota</taxon>
        <taxon>Bacilli</taxon>
        <taxon>Bacillales</taxon>
        <taxon>Paenibacillaceae</taxon>
        <taxon>Paenibacillus</taxon>
    </lineage>
</organism>
<keyword evidence="4" id="KW-1185">Reference proteome</keyword>
<protein>
    <recommendedName>
        <fullName evidence="2">SWIM-type domain-containing protein</fullName>
    </recommendedName>
</protein>
<gene>
    <name evidence="3" type="ORF">ICC18_24290</name>
</gene>
<reference evidence="3" key="1">
    <citation type="submission" date="2020-09" db="EMBL/GenBank/DDBJ databases">
        <title>Draft Genome Sequence of Paenibacillus sp. WST5.</title>
        <authorList>
            <person name="Bao Z."/>
        </authorList>
    </citation>
    <scope>NUCLEOTIDE SEQUENCE</scope>
    <source>
        <strain evidence="3">WST5</strain>
    </source>
</reference>
<dbReference type="Proteomes" id="UP000650466">
    <property type="component" value="Unassembled WGS sequence"/>
</dbReference>
<dbReference type="EMBL" id="JACVVD010000010">
    <property type="protein sequence ID" value="MBD0383233.1"/>
    <property type="molecule type" value="Genomic_DNA"/>
</dbReference>
<dbReference type="GO" id="GO:0008270">
    <property type="term" value="F:zinc ion binding"/>
    <property type="evidence" value="ECO:0007669"/>
    <property type="project" value="UniProtKB-KW"/>
</dbReference>
<dbReference type="InterPro" id="IPR007527">
    <property type="entry name" value="Znf_SWIM"/>
</dbReference>
<dbReference type="AlphaFoldDB" id="A0A926QLV4"/>
<evidence type="ECO:0000313" key="3">
    <source>
        <dbReference type="EMBL" id="MBD0383233.1"/>
    </source>
</evidence>
<comment type="caution">
    <text evidence="3">The sequence shown here is derived from an EMBL/GenBank/DDBJ whole genome shotgun (WGS) entry which is preliminary data.</text>
</comment>
<name>A0A926QLV4_9BACL</name>
<keyword evidence="1" id="KW-0479">Metal-binding</keyword>
<sequence>MSAVPALNDEQWSKLLEQVAKTYNEVTLSRGFNYFKQQRVETLIISEDRVVQARVTGSEDYKVTLHLDKLTSSSCSCPVQSSCKHMAAVMMELADRMGYPASQIVNAKHHIRRTATASSTGFTLKQLPDMDVFGWQEALNQYTNYIKPTYDQGIYADVLRHQVQALRKGTIPFTDIDRIFFELHQELFIVRKIKEQNAQNSISSYTSFALYRIYDEIHAWLKQKSAEFSSMFADAGVRLGQTLAYLRQQMAEESGQKYLDYGIYTALWKHWIAPQPQPEANHWASLEIDALEKQTTDSHTTSLTAAKAFLYLQQSRNSEAWAALEASGKVNKVPVSLYLPFLSHLHDTRNWPDLVDWLMKSATYFYGQRTKELDAYMGYWKEAAVHFPEAENQMWKVLEEMLPHSSRIIEEVLYEQRKWKPWVEMQILHGRDPLHHRVSVLQPIEKEAPDLLLPLYHQAIDQYVTQKNRHDYKLAVKLLKRLEKVYKKIKQAERWDRFLSGFIERYSRLRALQEELKKGKLLE</sequence>
<accession>A0A926QLV4</accession>
<proteinExistence type="predicted"/>
<keyword evidence="1" id="KW-0862">Zinc</keyword>
<keyword evidence="1" id="KW-0863">Zinc-finger</keyword>
<dbReference type="Pfam" id="PF04434">
    <property type="entry name" value="SWIM"/>
    <property type="match status" value="1"/>
</dbReference>
<dbReference type="RefSeq" id="WP_188177017.1">
    <property type="nucleotide sequence ID" value="NZ_JACVVD010000010.1"/>
</dbReference>
<evidence type="ECO:0000256" key="1">
    <source>
        <dbReference type="PROSITE-ProRule" id="PRU00325"/>
    </source>
</evidence>
<evidence type="ECO:0000313" key="4">
    <source>
        <dbReference type="Proteomes" id="UP000650466"/>
    </source>
</evidence>
<dbReference type="PROSITE" id="PS50966">
    <property type="entry name" value="ZF_SWIM"/>
    <property type="match status" value="1"/>
</dbReference>
<feature type="domain" description="SWIM-type" evidence="2">
    <location>
        <begin position="61"/>
        <end position="94"/>
    </location>
</feature>